<keyword evidence="4 6" id="KW-0697">Rotamase</keyword>
<keyword evidence="5 6" id="KW-0413">Isomerase</keyword>
<dbReference type="EC" id="5.2.1.8" evidence="2"/>
<organism evidence="9 10">
    <name type="scientific">Gemella haemolysans</name>
    <dbReference type="NCBI Taxonomy" id="1379"/>
    <lineage>
        <taxon>Bacteria</taxon>
        <taxon>Bacillati</taxon>
        <taxon>Bacillota</taxon>
        <taxon>Bacilli</taxon>
        <taxon>Bacillales</taxon>
        <taxon>Gemellaceae</taxon>
        <taxon>Gemella</taxon>
    </lineage>
</organism>
<dbReference type="SUPFAM" id="SSF109998">
    <property type="entry name" value="Triger factor/SurA peptide-binding domain-like"/>
    <property type="match status" value="1"/>
</dbReference>
<evidence type="ECO:0000256" key="6">
    <source>
        <dbReference type="PROSITE-ProRule" id="PRU00278"/>
    </source>
</evidence>
<evidence type="ECO:0000256" key="3">
    <source>
        <dbReference type="ARBA" id="ARBA00022729"/>
    </source>
</evidence>
<name>A0A133ZWJ7_9BACL</name>
<dbReference type="InterPro" id="IPR050245">
    <property type="entry name" value="PrsA_foldase"/>
</dbReference>
<dbReference type="OrthoDB" id="14196at2"/>
<dbReference type="Proteomes" id="UP000070355">
    <property type="component" value="Unassembled WGS sequence"/>
</dbReference>
<evidence type="ECO:0000259" key="8">
    <source>
        <dbReference type="PROSITE" id="PS50198"/>
    </source>
</evidence>
<dbReference type="InterPro" id="IPR027304">
    <property type="entry name" value="Trigger_fact/SurA_dom_sf"/>
</dbReference>
<evidence type="ECO:0000256" key="1">
    <source>
        <dbReference type="ARBA" id="ARBA00000971"/>
    </source>
</evidence>
<evidence type="ECO:0000256" key="4">
    <source>
        <dbReference type="ARBA" id="ARBA00023110"/>
    </source>
</evidence>
<sequence>MKKFKKAILPIALSISVIGLAGCSTGGTKYISSKAGDVTEKDIVESIGASQLSKTATSMMIQKVLLDKYKNKIDQKSIDEQLQKAQEQYGGKDKFEQLLKQQGFTLDKYKDGLKVKAAQTLLINDYAGTNDDKLKESYEKNKHQYHLAHILVSVKSESNPNGLSDEEAKKKAEDVLKKLKDGGDFATLAKENSNDTANASNGGDLGWSSKEDNSFVKEFKDAAYALSKDKTSDVVKTSFGYHIIKVLDEKDSSFDELKPALAEKAAEEAVKKDTTIVSKALKKLFEEYNVKSSNSDVEAYIKSMLEGTAAAQ</sequence>
<comment type="caution">
    <text evidence="9">The sequence shown here is derived from an EMBL/GenBank/DDBJ whole genome shotgun (WGS) entry which is preliminary data.</text>
</comment>
<dbReference type="SUPFAM" id="SSF54534">
    <property type="entry name" value="FKBP-like"/>
    <property type="match status" value="1"/>
</dbReference>
<proteinExistence type="predicted"/>
<dbReference type="AlphaFoldDB" id="A0A133ZWJ7"/>
<dbReference type="PANTHER" id="PTHR47245:SF1">
    <property type="entry name" value="FOLDASE PROTEIN PRSA"/>
    <property type="match status" value="1"/>
</dbReference>
<dbReference type="RefSeq" id="WP_060914122.1">
    <property type="nucleotide sequence ID" value="NZ_KQ959957.1"/>
</dbReference>
<dbReference type="GO" id="GO:0003755">
    <property type="term" value="F:peptidyl-prolyl cis-trans isomerase activity"/>
    <property type="evidence" value="ECO:0007669"/>
    <property type="project" value="UniProtKB-KW"/>
</dbReference>
<evidence type="ECO:0000313" key="9">
    <source>
        <dbReference type="EMBL" id="KXB59809.1"/>
    </source>
</evidence>
<feature type="chain" id="PRO_5038353281" description="peptidylprolyl isomerase" evidence="7">
    <location>
        <begin position="22"/>
        <end position="312"/>
    </location>
</feature>
<dbReference type="Pfam" id="PF13616">
    <property type="entry name" value="Rotamase_3"/>
    <property type="match status" value="1"/>
</dbReference>
<feature type="domain" description="PpiC" evidence="8">
    <location>
        <begin position="142"/>
        <end position="248"/>
    </location>
</feature>
<dbReference type="PANTHER" id="PTHR47245">
    <property type="entry name" value="PEPTIDYLPROLYL ISOMERASE"/>
    <property type="match status" value="1"/>
</dbReference>
<dbReference type="STRING" id="1379.HMPREF3186_00946"/>
<keyword evidence="3 7" id="KW-0732">Signal</keyword>
<accession>A0A133ZWJ7</accession>
<evidence type="ECO:0000313" key="10">
    <source>
        <dbReference type="Proteomes" id="UP000070355"/>
    </source>
</evidence>
<dbReference type="InterPro" id="IPR000297">
    <property type="entry name" value="PPIase_PpiC"/>
</dbReference>
<reference evidence="10" key="1">
    <citation type="submission" date="2016-01" db="EMBL/GenBank/DDBJ databases">
        <authorList>
            <person name="Mitreva M."/>
            <person name="Pepin K.H."/>
            <person name="Mihindukulasuriya K.A."/>
            <person name="Fulton R."/>
            <person name="Fronick C."/>
            <person name="O'Laughlin M."/>
            <person name="Miner T."/>
            <person name="Herter B."/>
            <person name="Rosa B.A."/>
            <person name="Cordes M."/>
            <person name="Tomlinson C."/>
            <person name="Wollam A."/>
            <person name="Palsikar V.B."/>
            <person name="Mardis E.R."/>
            <person name="Wilson R.K."/>
        </authorList>
    </citation>
    <scope>NUCLEOTIDE SEQUENCE [LARGE SCALE GENOMIC DNA]</scope>
    <source>
        <strain evidence="10">DNF01167</strain>
    </source>
</reference>
<comment type="catalytic activity">
    <reaction evidence="1">
        <text>[protein]-peptidylproline (omega=180) = [protein]-peptidylproline (omega=0)</text>
        <dbReference type="Rhea" id="RHEA:16237"/>
        <dbReference type="Rhea" id="RHEA-COMP:10747"/>
        <dbReference type="Rhea" id="RHEA-COMP:10748"/>
        <dbReference type="ChEBI" id="CHEBI:83833"/>
        <dbReference type="ChEBI" id="CHEBI:83834"/>
        <dbReference type="EC" id="5.2.1.8"/>
    </reaction>
</comment>
<evidence type="ECO:0000256" key="2">
    <source>
        <dbReference type="ARBA" id="ARBA00013194"/>
    </source>
</evidence>
<dbReference type="PATRIC" id="fig|1379.3.peg.929"/>
<dbReference type="Gene3D" id="3.10.50.40">
    <property type="match status" value="1"/>
</dbReference>
<gene>
    <name evidence="9" type="ORF">HMPREF3186_00946</name>
</gene>
<dbReference type="EMBL" id="LSDC01000063">
    <property type="protein sequence ID" value="KXB59809.1"/>
    <property type="molecule type" value="Genomic_DNA"/>
</dbReference>
<dbReference type="PROSITE" id="PS51257">
    <property type="entry name" value="PROKAR_LIPOPROTEIN"/>
    <property type="match status" value="1"/>
</dbReference>
<feature type="signal peptide" evidence="7">
    <location>
        <begin position="1"/>
        <end position="21"/>
    </location>
</feature>
<dbReference type="PROSITE" id="PS50198">
    <property type="entry name" value="PPIC_PPIASE_2"/>
    <property type="match status" value="1"/>
</dbReference>
<dbReference type="InterPro" id="IPR046357">
    <property type="entry name" value="PPIase_dom_sf"/>
</dbReference>
<evidence type="ECO:0000256" key="7">
    <source>
        <dbReference type="SAM" id="SignalP"/>
    </source>
</evidence>
<evidence type="ECO:0000256" key="5">
    <source>
        <dbReference type="ARBA" id="ARBA00023235"/>
    </source>
</evidence>
<protein>
    <recommendedName>
        <fullName evidence="2">peptidylprolyl isomerase</fullName>
        <ecNumber evidence="2">5.2.1.8</ecNumber>
    </recommendedName>
</protein>